<name>A0A9J6FJH3_HAELO</name>
<evidence type="ECO:0000259" key="2">
    <source>
        <dbReference type="Pfam" id="PF00888"/>
    </source>
</evidence>
<feature type="domain" description="Cullin N-terminal" evidence="2">
    <location>
        <begin position="2"/>
        <end position="121"/>
    </location>
</feature>
<dbReference type="EMBL" id="JABSTR010000001">
    <property type="protein sequence ID" value="KAH9362521.1"/>
    <property type="molecule type" value="Genomic_DNA"/>
</dbReference>
<evidence type="ECO:0000256" key="1">
    <source>
        <dbReference type="ARBA" id="ARBA00006019"/>
    </source>
</evidence>
<dbReference type="InterPro" id="IPR001373">
    <property type="entry name" value="Cullin_N"/>
</dbReference>
<dbReference type="Proteomes" id="UP000821853">
    <property type="component" value="Chromosome 1"/>
</dbReference>
<dbReference type="GO" id="GO:0006511">
    <property type="term" value="P:ubiquitin-dependent protein catabolic process"/>
    <property type="evidence" value="ECO:0007669"/>
    <property type="project" value="InterPro"/>
</dbReference>
<evidence type="ECO:0000313" key="4">
    <source>
        <dbReference type="Proteomes" id="UP000821853"/>
    </source>
</evidence>
<dbReference type="Gene3D" id="1.20.1310.10">
    <property type="entry name" value="Cullin Repeats"/>
    <property type="match status" value="1"/>
</dbReference>
<comment type="similarity">
    <text evidence="1">Belongs to the cullin family.</text>
</comment>
<evidence type="ECO:0000313" key="3">
    <source>
        <dbReference type="EMBL" id="KAH9362521.1"/>
    </source>
</evidence>
<reference evidence="3 4" key="1">
    <citation type="journal article" date="2020" name="Cell">
        <title>Large-Scale Comparative Analyses of Tick Genomes Elucidate Their Genetic Diversity and Vector Capacities.</title>
        <authorList>
            <consortium name="Tick Genome and Microbiome Consortium (TIGMIC)"/>
            <person name="Jia N."/>
            <person name="Wang J."/>
            <person name="Shi W."/>
            <person name="Du L."/>
            <person name="Sun Y."/>
            <person name="Zhan W."/>
            <person name="Jiang J.F."/>
            <person name="Wang Q."/>
            <person name="Zhang B."/>
            <person name="Ji P."/>
            <person name="Bell-Sakyi L."/>
            <person name="Cui X.M."/>
            <person name="Yuan T.T."/>
            <person name="Jiang B.G."/>
            <person name="Yang W.F."/>
            <person name="Lam T.T."/>
            <person name="Chang Q.C."/>
            <person name="Ding S.J."/>
            <person name="Wang X.J."/>
            <person name="Zhu J.G."/>
            <person name="Ruan X.D."/>
            <person name="Zhao L."/>
            <person name="Wei J.T."/>
            <person name="Ye R.Z."/>
            <person name="Que T.C."/>
            <person name="Du C.H."/>
            <person name="Zhou Y.H."/>
            <person name="Cheng J.X."/>
            <person name="Dai P.F."/>
            <person name="Guo W.B."/>
            <person name="Han X.H."/>
            <person name="Huang E.J."/>
            <person name="Li L.F."/>
            <person name="Wei W."/>
            <person name="Gao Y.C."/>
            <person name="Liu J.Z."/>
            <person name="Shao H.Z."/>
            <person name="Wang X."/>
            <person name="Wang C.C."/>
            <person name="Yang T.C."/>
            <person name="Huo Q.B."/>
            <person name="Li W."/>
            <person name="Chen H.Y."/>
            <person name="Chen S.E."/>
            <person name="Zhou L.G."/>
            <person name="Ni X.B."/>
            <person name="Tian J.H."/>
            <person name="Sheng Y."/>
            <person name="Liu T."/>
            <person name="Pan Y.S."/>
            <person name="Xia L.Y."/>
            <person name="Li J."/>
            <person name="Zhao F."/>
            <person name="Cao W.C."/>
        </authorList>
    </citation>
    <scope>NUCLEOTIDE SEQUENCE [LARGE SCALE GENOMIC DNA]</scope>
    <source>
        <strain evidence="3">HaeL-2018</strain>
    </source>
</reference>
<dbReference type="VEuPathDB" id="VectorBase:HLOH_046237"/>
<dbReference type="OrthoDB" id="3902216at2759"/>
<organism evidence="3 4">
    <name type="scientific">Haemaphysalis longicornis</name>
    <name type="common">Bush tick</name>
    <dbReference type="NCBI Taxonomy" id="44386"/>
    <lineage>
        <taxon>Eukaryota</taxon>
        <taxon>Metazoa</taxon>
        <taxon>Ecdysozoa</taxon>
        <taxon>Arthropoda</taxon>
        <taxon>Chelicerata</taxon>
        <taxon>Arachnida</taxon>
        <taxon>Acari</taxon>
        <taxon>Parasitiformes</taxon>
        <taxon>Ixodida</taxon>
        <taxon>Ixodoidea</taxon>
        <taxon>Ixodidae</taxon>
        <taxon>Haemaphysalinae</taxon>
        <taxon>Haemaphysalis</taxon>
    </lineage>
</organism>
<dbReference type="Pfam" id="PF00888">
    <property type="entry name" value="Cullin"/>
    <property type="match status" value="1"/>
</dbReference>
<dbReference type="InterPro" id="IPR016159">
    <property type="entry name" value="Cullin_repeat-like_dom_sf"/>
</dbReference>
<dbReference type="AlphaFoldDB" id="A0A9J6FJH3"/>
<gene>
    <name evidence="3" type="ORF">HPB48_015565</name>
</gene>
<dbReference type="GO" id="GO:0031625">
    <property type="term" value="F:ubiquitin protein ligase binding"/>
    <property type="evidence" value="ECO:0007669"/>
    <property type="project" value="InterPro"/>
</dbReference>
<keyword evidence="4" id="KW-1185">Reference proteome</keyword>
<sequence>MYTHVCNFTTRTKPTNLRNGEGDAKISGKEAAGYKLYGRLQKFLRSYLEALFHDAADLAHSDVLKFYSDKWERFKRSSNALNNILYFLNNNWLKQELKEGNKDVYDTTNLCILSWKKTFLASVLQPFGKNYLKYN</sequence>
<comment type="caution">
    <text evidence="3">The sequence shown here is derived from an EMBL/GenBank/DDBJ whole genome shotgun (WGS) entry which is preliminary data.</text>
</comment>
<protein>
    <recommendedName>
        <fullName evidence="2">Cullin N-terminal domain-containing protein</fullName>
    </recommendedName>
</protein>
<proteinExistence type="inferred from homology"/>
<accession>A0A9J6FJH3</accession>
<dbReference type="SUPFAM" id="SSF74788">
    <property type="entry name" value="Cullin repeat-like"/>
    <property type="match status" value="1"/>
</dbReference>